<name>A0AAV4I429_9GAST</name>
<dbReference type="AlphaFoldDB" id="A0AAV4I429"/>
<keyword evidence="2" id="KW-1185">Reference proteome</keyword>
<proteinExistence type="predicted"/>
<reference evidence="1 2" key="1">
    <citation type="journal article" date="2021" name="Elife">
        <title>Chloroplast acquisition without the gene transfer in kleptoplastic sea slugs, Plakobranchus ocellatus.</title>
        <authorList>
            <person name="Maeda T."/>
            <person name="Takahashi S."/>
            <person name="Yoshida T."/>
            <person name="Shimamura S."/>
            <person name="Takaki Y."/>
            <person name="Nagai Y."/>
            <person name="Toyoda A."/>
            <person name="Suzuki Y."/>
            <person name="Arimoto A."/>
            <person name="Ishii H."/>
            <person name="Satoh N."/>
            <person name="Nishiyama T."/>
            <person name="Hasebe M."/>
            <person name="Maruyama T."/>
            <person name="Minagawa J."/>
            <person name="Obokata J."/>
            <person name="Shigenobu S."/>
        </authorList>
    </citation>
    <scope>NUCLEOTIDE SEQUENCE [LARGE SCALE GENOMIC DNA]</scope>
</reference>
<dbReference type="Proteomes" id="UP000762676">
    <property type="component" value="Unassembled WGS sequence"/>
</dbReference>
<gene>
    <name evidence="1" type="ORF">ElyMa_004652300</name>
</gene>
<protein>
    <submittedName>
        <fullName evidence="1">Uncharacterized protein</fullName>
    </submittedName>
</protein>
<evidence type="ECO:0000313" key="2">
    <source>
        <dbReference type="Proteomes" id="UP000762676"/>
    </source>
</evidence>
<organism evidence="1 2">
    <name type="scientific">Elysia marginata</name>
    <dbReference type="NCBI Taxonomy" id="1093978"/>
    <lineage>
        <taxon>Eukaryota</taxon>
        <taxon>Metazoa</taxon>
        <taxon>Spiralia</taxon>
        <taxon>Lophotrochozoa</taxon>
        <taxon>Mollusca</taxon>
        <taxon>Gastropoda</taxon>
        <taxon>Heterobranchia</taxon>
        <taxon>Euthyneura</taxon>
        <taxon>Panpulmonata</taxon>
        <taxon>Sacoglossa</taxon>
        <taxon>Placobranchoidea</taxon>
        <taxon>Plakobranchidae</taxon>
        <taxon>Elysia</taxon>
    </lineage>
</organism>
<accession>A0AAV4I429</accession>
<sequence>MDTALVRWIHPLQVSYVGYCSCEMDTPSPSVWRWVLFWWYGYCCGEMDTLSPSVWRYILLLCDGYIHSECLVLDTAVMLCLCPTSPKHVGTKVLF</sequence>
<evidence type="ECO:0000313" key="1">
    <source>
        <dbReference type="EMBL" id="GFS04267.1"/>
    </source>
</evidence>
<comment type="caution">
    <text evidence="1">The sequence shown here is derived from an EMBL/GenBank/DDBJ whole genome shotgun (WGS) entry which is preliminary data.</text>
</comment>
<dbReference type="EMBL" id="BMAT01009329">
    <property type="protein sequence ID" value="GFS04267.1"/>
    <property type="molecule type" value="Genomic_DNA"/>
</dbReference>